<feature type="region of interest" description="Disordered" evidence="1">
    <location>
        <begin position="1"/>
        <end position="21"/>
    </location>
</feature>
<protein>
    <submittedName>
        <fullName evidence="2">Uncharacterized protein</fullName>
    </submittedName>
</protein>
<reference evidence="3" key="1">
    <citation type="journal article" date="2019" name="Int. J. Syst. Evol. Microbiol.">
        <title>The Global Catalogue of Microorganisms (GCM) 10K type strain sequencing project: providing services to taxonomists for standard genome sequencing and annotation.</title>
        <authorList>
            <consortium name="The Broad Institute Genomics Platform"/>
            <consortium name="The Broad Institute Genome Sequencing Center for Infectious Disease"/>
            <person name="Wu L."/>
            <person name="Ma J."/>
        </authorList>
    </citation>
    <scope>NUCLEOTIDE SEQUENCE [LARGE SCALE GENOMIC DNA]</scope>
    <source>
        <strain evidence="3">CGMCC 4.7645</strain>
    </source>
</reference>
<name>A0ABW5FKK5_9PSEU</name>
<evidence type="ECO:0000313" key="2">
    <source>
        <dbReference type="EMBL" id="MFD2415548.1"/>
    </source>
</evidence>
<comment type="caution">
    <text evidence="2">The sequence shown here is derived from an EMBL/GenBank/DDBJ whole genome shotgun (WGS) entry which is preliminary data.</text>
</comment>
<dbReference type="Proteomes" id="UP001597417">
    <property type="component" value="Unassembled WGS sequence"/>
</dbReference>
<proteinExistence type="predicted"/>
<dbReference type="RefSeq" id="WP_378261441.1">
    <property type="nucleotide sequence ID" value="NZ_JBHUKR010000004.1"/>
</dbReference>
<keyword evidence="3" id="KW-1185">Reference proteome</keyword>
<evidence type="ECO:0000313" key="3">
    <source>
        <dbReference type="Proteomes" id="UP001597417"/>
    </source>
</evidence>
<organism evidence="2 3">
    <name type="scientific">Amycolatopsis pigmentata</name>
    <dbReference type="NCBI Taxonomy" id="450801"/>
    <lineage>
        <taxon>Bacteria</taxon>
        <taxon>Bacillati</taxon>
        <taxon>Actinomycetota</taxon>
        <taxon>Actinomycetes</taxon>
        <taxon>Pseudonocardiales</taxon>
        <taxon>Pseudonocardiaceae</taxon>
        <taxon>Amycolatopsis</taxon>
    </lineage>
</organism>
<evidence type="ECO:0000256" key="1">
    <source>
        <dbReference type="SAM" id="MobiDB-lite"/>
    </source>
</evidence>
<dbReference type="EMBL" id="JBHUKR010000004">
    <property type="protein sequence ID" value="MFD2415548.1"/>
    <property type="molecule type" value="Genomic_DNA"/>
</dbReference>
<sequence length="42" mass="4451">MPVPDQAGDSGPPGRAPLERPVNMLLRGPGELFIGYDEIANC</sequence>
<gene>
    <name evidence="2" type="ORF">ACFSXZ_04320</name>
</gene>
<accession>A0ABW5FKK5</accession>